<dbReference type="Proteomes" id="UP000324222">
    <property type="component" value="Unassembled WGS sequence"/>
</dbReference>
<protein>
    <submittedName>
        <fullName evidence="1">Uncharacterized protein</fullName>
    </submittedName>
</protein>
<name>A0A5B7KA36_PORTR</name>
<reference evidence="1 2" key="1">
    <citation type="submission" date="2019-05" db="EMBL/GenBank/DDBJ databases">
        <title>Another draft genome of Portunus trituberculatus and its Hox gene families provides insights of decapod evolution.</title>
        <authorList>
            <person name="Jeong J.-H."/>
            <person name="Song I."/>
            <person name="Kim S."/>
            <person name="Choi T."/>
            <person name="Kim D."/>
            <person name="Ryu S."/>
            <person name="Kim W."/>
        </authorList>
    </citation>
    <scope>NUCLEOTIDE SEQUENCE [LARGE SCALE GENOMIC DNA]</scope>
    <source>
        <tissue evidence="1">Muscle</tissue>
    </source>
</reference>
<dbReference type="AlphaFoldDB" id="A0A5B7KA36"/>
<comment type="caution">
    <text evidence="1">The sequence shown here is derived from an EMBL/GenBank/DDBJ whole genome shotgun (WGS) entry which is preliminary data.</text>
</comment>
<accession>A0A5B7KA36</accession>
<gene>
    <name evidence="1" type="ORF">E2C01_097613</name>
</gene>
<evidence type="ECO:0000313" key="2">
    <source>
        <dbReference type="Proteomes" id="UP000324222"/>
    </source>
</evidence>
<dbReference type="EMBL" id="VSRR010129732">
    <property type="protein sequence ID" value="MPD02058.1"/>
    <property type="molecule type" value="Genomic_DNA"/>
</dbReference>
<organism evidence="1 2">
    <name type="scientific">Portunus trituberculatus</name>
    <name type="common">Swimming crab</name>
    <name type="synonym">Neptunus trituberculatus</name>
    <dbReference type="NCBI Taxonomy" id="210409"/>
    <lineage>
        <taxon>Eukaryota</taxon>
        <taxon>Metazoa</taxon>
        <taxon>Ecdysozoa</taxon>
        <taxon>Arthropoda</taxon>
        <taxon>Crustacea</taxon>
        <taxon>Multicrustacea</taxon>
        <taxon>Malacostraca</taxon>
        <taxon>Eumalacostraca</taxon>
        <taxon>Eucarida</taxon>
        <taxon>Decapoda</taxon>
        <taxon>Pleocyemata</taxon>
        <taxon>Brachyura</taxon>
        <taxon>Eubrachyura</taxon>
        <taxon>Portunoidea</taxon>
        <taxon>Portunidae</taxon>
        <taxon>Portuninae</taxon>
        <taxon>Portunus</taxon>
    </lineage>
</organism>
<keyword evidence="2" id="KW-1185">Reference proteome</keyword>
<proteinExistence type="predicted"/>
<sequence>MLEYWETGINTSTLLNGKRSDMNTRTYTVSIDGIEDPGICWQDLEGSLSIFEERQNAGEVIRWGSLGEGLKGKPPTAEVKL</sequence>
<evidence type="ECO:0000313" key="1">
    <source>
        <dbReference type="EMBL" id="MPD02058.1"/>
    </source>
</evidence>